<dbReference type="Pfam" id="PF08281">
    <property type="entry name" value="Sigma70_r4_2"/>
    <property type="match status" value="1"/>
</dbReference>
<keyword evidence="5 7" id="KW-0238">DNA-binding</keyword>
<dbReference type="InterPro" id="IPR013249">
    <property type="entry name" value="RNA_pol_sigma70_r4_t2"/>
</dbReference>
<dbReference type="NCBIfam" id="TIGR02937">
    <property type="entry name" value="sigma70-ECF"/>
    <property type="match status" value="1"/>
</dbReference>
<dbReference type="InterPro" id="IPR014305">
    <property type="entry name" value="RNA_pol_sigma-G_actinobac"/>
</dbReference>
<evidence type="ECO:0000256" key="4">
    <source>
        <dbReference type="ARBA" id="ARBA00023082"/>
    </source>
</evidence>
<dbReference type="InterPro" id="IPR013324">
    <property type="entry name" value="RNA_pol_sigma_r3/r4-like"/>
</dbReference>
<evidence type="ECO:0000313" key="12">
    <source>
        <dbReference type="Proteomes" id="UP001180973"/>
    </source>
</evidence>
<feature type="domain" description="RNA polymerase sigma-70 region 2" evidence="8">
    <location>
        <begin position="18"/>
        <end position="83"/>
    </location>
</feature>
<keyword evidence="3 7" id="KW-0805">Transcription regulation</keyword>
<dbReference type="InterPro" id="IPR013325">
    <property type="entry name" value="RNA_pol_sigma_r2"/>
</dbReference>
<protein>
    <recommendedName>
        <fullName evidence="7">RNA polymerase sigma factor</fullName>
    </recommendedName>
</protein>
<dbReference type="Proteomes" id="UP001180973">
    <property type="component" value="Unassembled WGS sequence"/>
</dbReference>
<evidence type="ECO:0000256" key="7">
    <source>
        <dbReference type="RuleBase" id="RU000716"/>
    </source>
</evidence>
<proteinExistence type="inferred from homology"/>
<gene>
    <name evidence="11" type="ORF">RM555_08510</name>
</gene>
<dbReference type="InterPro" id="IPR007627">
    <property type="entry name" value="RNA_pol_sigma70_r2"/>
</dbReference>
<dbReference type="RefSeq" id="WP_311411211.1">
    <property type="nucleotide sequence ID" value="NZ_JAVRFL010000007.1"/>
</dbReference>
<evidence type="ECO:0000256" key="2">
    <source>
        <dbReference type="ARBA" id="ARBA00011344"/>
    </source>
</evidence>
<sequence>MGDAVREGDAQAFAELTDRHRRELQVHCYRMLGSFDDAEDLVQETFLRAWRRRETFQGRSTVRAWLYRIATNACLDFLDRRHRQPRPLVVPTVSRAAKPGRTSLPQVEVPWLQPYPDRLLDPAAPSDGEPDTALVAKETIELAFLAAIQHLPSRQRAVLILRDVLGWPAADTAALLDGTVAAVNSALQRARATLRQHLPRRRMEWSTTTDPSHEERAVLQRYVEATERGDLTALAALLSEDARFTMPPEPTWYEGRAAIVECWAPALVGPAGGKDWCHVPIRANRQPAVAGYVREPGRARYRALGLDVLRIEGGEIVEVTAFPPRVFAAFGLPLTR</sequence>
<dbReference type="CDD" id="cd06171">
    <property type="entry name" value="Sigma70_r4"/>
    <property type="match status" value="1"/>
</dbReference>
<dbReference type="NCBIfam" id="TIGR02960">
    <property type="entry name" value="SigX5"/>
    <property type="match status" value="1"/>
</dbReference>
<dbReference type="PANTHER" id="PTHR43133:SF65">
    <property type="entry name" value="ECF RNA POLYMERASE SIGMA FACTOR SIGG"/>
    <property type="match status" value="1"/>
</dbReference>
<evidence type="ECO:0000256" key="1">
    <source>
        <dbReference type="ARBA" id="ARBA00010641"/>
    </source>
</evidence>
<evidence type="ECO:0000256" key="3">
    <source>
        <dbReference type="ARBA" id="ARBA00023015"/>
    </source>
</evidence>
<dbReference type="InterPro" id="IPR036388">
    <property type="entry name" value="WH-like_DNA-bd_sf"/>
</dbReference>
<keyword evidence="4 7" id="KW-0731">Sigma factor</keyword>
<evidence type="ECO:0000313" key="11">
    <source>
        <dbReference type="EMBL" id="MDT0529034.1"/>
    </source>
</evidence>
<evidence type="ECO:0000256" key="6">
    <source>
        <dbReference type="ARBA" id="ARBA00023163"/>
    </source>
</evidence>
<evidence type="ECO:0000259" key="8">
    <source>
        <dbReference type="Pfam" id="PF04542"/>
    </source>
</evidence>
<feature type="domain" description="RNA polymerase sigma factor 70 region 4 type 2" evidence="9">
    <location>
        <begin position="143"/>
        <end position="194"/>
    </location>
</feature>
<reference evidence="11" key="1">
    <citation type="submission" date="2023-09" db="EMBL/GenBank/DDBJ databases">
        <title>30 novel species of actinomycetes from the DSMZ collection.</title>
        <authorList>
            <person name="Nouioui I."/>
        </authorList>
    </citation>
    <scope>NUCLEOTIDE SEQUENCE</scope>
    <source>
        <strain evidence="11">DSM 115977</strain>
    </source>
</reference>
<dbReference type="SUPFAM" id="SSF88659">
    <property type="entry name" value="Sigma3 and sigma4 domains of RNA polymerase sigma factors"/>
    <property type="match status" value="1"/>
</dbReference>
<name>A0ABU2WSZ6_9ACTN</name>
<dbReference type="Gene3D" id="3.10.450.50">
    <property type="match status" value="1"/>
</dbReference>
<dbReference type="SUPFAM" id="SSF54427">
    <property type="entry name" value="NTF2-like"/>
    <property type="match status" value="1"/>
</dbReference>
<dbReference type="Pfam" id="PF12680">
    <property type="entry name" value="SnoaL_2"/>
    <property type="match status" value="1"/>
</dbReference>
<dbReference type="SUPFAM" id="SSF88946">
    <property type="entry name" value="Sigma2 domain of RNA polymerase sigma factors"/>
    <property type="match status" value="1"/>
</dbReference>
<feature type="domain" description="SnoaL-like" evidence="10">
    <location>
        <begin position="220"/>
        <end position="319"/>
    </location>
</feature>
<evidence type="ECO:0000256" key="5">
    <source>
        <dbReference type="ARBA" id="ARBA00023125"/>
    </source>
</evidence>
<organism evidence="11 12">
    <name type="scientific">Micromonospora reichwaldensis</name>
    <dbReference type="NCBI Taxonomy" id="3075516"/>
    <lineage>
        <taxon>Bacteria</taxon>
        <taxon>Bacillati</taxon>
        <taxon>Actinomycetota</taxon>
        <taxon>Actinomycetes</taxon>
        <taxon>Micromonosporales</taxon>
        <taxon>Micromonosporaceae</taxon>
        <taxon>Micromonospora</taxon>
    </lineage>
</organism>
<dbReference type="InterPro" id="IPR037401">
    <property type="entry name" value="SnoaL-like"/>
</dbReference>
<evidence type="ECO:0000259" key="10">
    <source>
        <dbReference type="Pfam" id="PF12680"/>
    </source>
</evidence>
<dbReference type="PROSITE" id="PS01063">
    <property type="entry name" value="SIGMA70_ECF"/>
    <property type="match status" value="1"/>
</dbReference>
<dbReference type="Gene3D" id="1.10.10.10">
    <property type="entry name" value="Winged helix-like DNA-binding domain superfamily/Winged helix DNA-binding domain"/>
    <property type="match status" value="1"/>
</dbReference>
<comment type="subunit">
    <text evidence="2">Interacts transiently with the RNA polymerase catalytic core formed by RpoA, RpoB, RpoC and RpoZ (2 alpha, 1 beta, 1 beta' and 1 omega subunit) to form the RNA polymerase holoenzyme that can initiate transcription.</text>
</comment>
<keyword evidence="6 7" id="KW-0804">Transcription</keyword>
<dbReference type="InterPro" id="IPR000838">
    <property type="entry name" value="RNA_pol_sigma70_ECF_CS"/>
</dbReference>
<dbReference type="Gene3D" id="1.10.1740.10">
    <property type="match status" value="1"/>
</dbReference>
<comment type="caution">
    <text evidence="11">The sequence shown here is derived from an EMBL/GenBank/DDBJ whole genome shotgun (WGS) entry which is preliminary data.</text>
</comment>
<keyword evidence="12" id="KW-1185">Reference proteome</keyword>
<dbReference type="PANTHER" id="PTHR43133">
    <property type="entry name" value="RNA POLYMERASE ECF-TYPE SIGMA FACTO"/>
    <property type="match status" value="1"/>
</dbReference>
<dbReference type="InterPro" id="IPR014284">
    <property type="entry name" value="RNA_pol_sigma-70_dom"/>
</dbReference>
<accession>A0ABU2WSZ6</accession>
<dbReference type="InterPro" id="IPR039425">
    <property type="entry name" value="RNA_pol_sigma-70-like"/>
</dbReference>
<dbReference type="InterPro" id="IPR032710">
    <property type="entry name" value="NTF2-like_dom_sf"/>
</dbReference>
<dbReference type="Pfam" id="PF04542">
    <property type="entry name" value="Sigma70_r2"/>
    <property type="match status" value="1"/>
</dbReference>
<evidence type="ECO:0000259" key="9">
    <source>
        <dbReference type="Pfam" id="PF08281"/>
    </source>
</evidence>
<dbReference type="NCBIfam" id="NF006089">
    <property type="entry name" value="PRK08241.1"/>
    <property type="match status" value="1"/>
</dbReference>
<comment type="similarity">
    <text evidence="1 7">Belongs to the sigma-70 factor family. ECF subfamily.</text>
</comment>
<dbReference type="EMBL" id="JAVRFL010000007">
    <property type="protein sequence ID" value="MDT0529034.1"/>
    <property type="molecule type" value="Genomic_DNA"/>
</dbReference>